<feature type="domain" description="Amine oxidase" evidence="1">
    <location>
        <begin position="13"/>
        <end position="283"/>
    </location>
</feature>
<evidence type="ECO:0000259" key="1">
    <source>
        <dbReference type="Pfam" id="PF01593"/>
    </source>
</evidence>
<evidence type="ECO:0000313" key="3">
    <source>
        <dbReference type="RefSeq" id="XP_016698523.2"/>
    </source>
</evidence>
<dbReference type="Gene3D" id="3.50.50.60">
    <property type="entry name" value="FAD/NAD(P)-binding domain"/>
    <property type="match status" value="1"/>
</dbReference>
<dbReference type="GO" id="GO:0008168">
    <property type="term" value="F:methyltransferase activity"/>
    <property type="evidence" value="ECO:0000318"/>
    <property type="project" value="GO_Central"/>
</dbReference>
<dbReference type="Gene3D" id="3.40.50.150">
    <property type="entry name" value="Vaccinia Virus protein VP39"/>
    <property type="match status" value="1"/>
</dbReference>
<dbReference type="Pfam" id="PF01593">
    <property type="entry name" value="Amino_oxidase"/>
    <property type="match status" value="1"/>
</dbReference>
<dbReference type="STRING" id="3635.A0A1U8KC29"/>
<dbReference type="CDD" id="cd02440">
    <property type="entry name" value="AdoMet_MTases"/>
    <property type="match status" value="1"/>
</dbReference>
<accession>A0A1U8KC29</accession>
<evidence type="ECO:0000313" key="2">
    <source>
        <dbReference type="Proteomes" id="UP000818029"/>
    </source>
</evidence>
<dbReference type="RefSeq" id="XP_016698523.2">
    <property type="nucleotide sequence ID" value="XM_016843034.2"/>
</dbReference>
<dbReference type="GeneID" id="107914209"/>
<dbReference type="InterPro" id="IPR002937">
    <property type="entry name" value="Amino_oxidase"/>
</dbReference>
<dbReference type="AlphaFoldDB" id="A0A1U8KC29"/>
<dbReference type="InterPro" id="IPR026669">
    <property type="entry name" value="Arsenite_MeTrfase-like"/>
</dbReference>
<dbReference type="Pfam" id="PF02353">
    <property type="entry name" value="CMAS"/>
    <property type="match status" value="1"/>
</dbReference>
<dbReference type="InterPro" id="IPR029063">
    <property type="entry name" value="SAM-dependent_MTases_sf"/>
</dbReference>
<organism evidence="2 3">
    <name type="scientific">Gossypium hirsutum</name>
    <name type="common">Upland cotton</name>
    <name type="synonym">Gossypium mexicanum</name>
    <dbReference type="NCBI Taxonomy" id="3635"/>
    <lineage>
        <taxon>Eukaryota</taxon>
        <taxon>Viridiplantae</taxon>
        <taxon>Streptophyta</taxon>
        <taxon>Embryophyta</taxon>
        <taxon>Tracheophyta</taxon>
        <taxon>Spermatophyta</taxon>
        <taxon>Magnoliopsida</taxon>
        <taxon>eudicotyledons</taxon>
        <taxon>Gunneridae</taxon>
        <taxon>Pentapetalae</taxon>
        <taxon>rosids</taxon>
        <taxon>malvids</taxon>
        <taxon>Malvales</taxon>
        <taxon>Malvaceae</taxon>
        <taxon>Malvoideae</taxon>
        <taxon>Gossypium</taxon>
    </lineage>
</organism>
<dbReference type="PANTHER" id="PTHR43675:SF10">
    <property type="entry name" value="CYCLOPROPANE FATTY ACID SYNTHASE"/>
    <property type="match status" value="1"/>
</dbReference>
<proteinExistence type="predicted"/>
<reference evidence="3" key="2">
    <citation type="submission" date="2025-08" db="UniProtKB">
        <authorList>
            <consortium name="RefSeq"/>
        </authorList>
    </citation>
    <scope>IDENTIFICATION</scope>
</reference>
<dbReference type="Proteomes" id="UP000818029">
    <property type="component" value="Chromosome D10"/>
</dbReference>
<reference evidence="2" key="1">
    <citation type="journal article" date="2020" name="Nat. Genet.">
        <title>Genomic diversifications of five Gossypium allopolyploid species and their impact on cotton improvement.</title>
        <authorList>
            <person name="Chen Z.J."/>
            <person name="Sreedasyam A."/>
            <person name="Ando A."/>
            <person name="Song Q."/>
            <person name="De Santiago L.M."/>
            <person name="Hulse-Kemp A.M."/>
            <person name="Ding M."/>
            <person name="Ye W."/>
            <person name="Kirkbride R.C."/>
            <person name="Jenkins J."/>
            <person name="Plott C."/>
            <person name="Lovell J."/>
            <person name="Lin Y.M."/>
            <person name="Vaughn R."/>
            <person name="Liu B."/>
            <person name="Simpson S."/>
            <person name="Scheffler B.E."/>
            <person name="Wen L."/>
            <person name="Saski C.A."/>
            <person name="Grover C.E."/>
            <person name="Hu G."/>
            <person name="Conover J.L."/>
            <person name="Carlson J.W."/>
            <person name="Shu S."/>
            <person name="Boston L.B."/>
            <person name="Williams M."/>
            <person name="Peterson D.G."/>
            <person name="McGee K."/>
            <person name="Jones D.C."/>
            <person name="Wendel J.F."/>
            <person name="Stelly D.M."/>
            <person name="Grimwood J."/>
            <person name="Schmutz J."/>
        </authorList>
    </citation>
    <scope>NUCLEOTIDE SEQUENCE [LARGE SCALE GENOMIC DNA]</scope>
    <source>
        <strain evidence="2">cv. TM-1</strain>
    </source>
</reference>
<keyword evidence="2" id="KW-1185">Reference proteome</keyword>
<name>A0A1U8KC29_GOSHI</name>
<protein>
    <recommendedName>
        <fullName evidence="1">Amine oxidase domain-containing protein</fullName>
    </recommendedName>
</protein>
<gene>
    <name evidence="3" type="primary">LOC107914209</name>
</gene>
<dbReference type="GO" id="GO:0016491">
    <property type="term" value="F:oxidoreductase activity"/>
    <property type="evidence" value="ECO:0007669"/>
    <property type="project" value="InterPro"/>
</dbReference>
<dbReference type="KEGG" id="ghi:107914209"/>
<dbReference type="SUPFAM" id="SSF51905">
    <property type="entry name" value="FAD/NAD(P)-binding domain"/>
    <property type="match status" value="1"/>
</dbReference>
<dbReference type="PANTHER" id="PTHR43675">
    <property type="entry name" value="ARSENITE METHYLTRANSFERASE"/>
    <property type="match status" value="1"/>
</dbReference>
<dbReference type="SUPFAM" id="SSF53335">
    <property type="entry name" value="S-adenosyl-L-methionine-dependent methyltransferases"/>
    <property type="match status" value="1"/>
</dbReference>
<sequence length="870" mass="98953">MGVVAVIGGGIRGLVSAYVVAKGGVDVVVYEKEEQLGGDAITVNFDATDLDLCFLFLNPASYATMLEMFDSLGVDVETSDVSFSVSHDKGNGYEWSSQYGFSNYFAQKKKLLNPFNWRNLREIIKFGNDVESYLELLENNPDIDRNETFGQFLKSRGYSENFQNNYLAPISGAMWSSSRKDVMSFSAFSVLSFWRTHHLYQLFGQPQWLTIRRRSYFVKRVRDMLESRGCLFKLACQVQSVLPADNGTTVVRGDGFRETYNGCILAVSASKALRLLENPTFEEKRVLGAFQYASSDIYLHRDSNLMPKDRSAWSALNFLNGRENKACLTYWLNALQKVGKISQPFFLTVNPHHTPNDTLLKWSTSCAIPSVAASKGSLELGQIQGKRGIWFCGYDFHEDELKAGMDAAHGILGRHSSVVYSPKHLSPSFMETMACLFVAKFFQQYVSAGCIIFLEERGRIFTFKGNMENFVLTKCPFKSVLKVHNPQFYWRITKEADLGLADAYINGDFSFVDKDKGLLNLFQILVVNKELNSAASGSNKRRTWLSPALFTASISSAKYFTKHLLRQNTVTQARRNISRHYDLGNELFTLYLGETMQYSSGVFKTGEEHLDVAQRRKISSLIEKTRIEKWHEVLDIGCGWGILAIEVVKRTGCKYTGITLSEKQLKYAEDKVKEAGLEGNIKLLLCDYRQLPKTNQYDRIISIEMVEHVGKEYIEEFYRCCDQLLKKDGLFVLQFITLPEELSKEVQQTAGFIKEYIFPGGLLLSFNTHLSAMAAASGFCVEHVENIGSSYYHTLRWWRKNFLENTRKVLALGFDDKFMRTWEYYFDYCAAGFKTGTLLDYQVVFSRADNFATLGDPYKGFPSAYSFMDT</sequence>
<dbReference type="InterPro" id="IPR036188">
    <property type="entry name" value="FAD/NAD-bd_sf"/>
</dbReference>
<dbReference type="PaxDb" id="3635-A0A1U8KC29"/>